<comment type="caution">
    <text evidence="1">The sequence shown here is derived from an EMBL/GenBank/DDBJ whole genome shotgun (WGS) entry which is preliminary data.</text>
</comment>
<evidence type="ECO:0000313" key="2">
    <source>
        <dbReference type="Proteomes" id="UP001498935"/>
    </source>
</evidence>
<dbReference type="Proteomes" id="UP001498935">
    <property type="component" value="Unassembled WGS sequence"/>
</dbReference>
<protein>
    <submittedName>
        <fullName evidence="1">DUF2071 domain-containing protein</fullName>
    </submittedName>
</protein>
<dbReference type="InterPro" id="IPR023375">
    <property type="entry name" value="ADC_dom_sf"/>
</dbReference>
<organism evidence="1 2">
    <name type="scientific">Brevibacterium ammoniilyticum</name>
    <dbReference type="NCBI Taxonomy" id="1046555"/>
    <lineage>
        <taxon>Bacteria</taxon>
        <taxon>Bacillati</taxon>
        <taxon>Actinomycetota</taxon>
        <taxon>Actinomycetes</taxon>
        <taxon>Micrococcales</taxon>
        <taxon>Brevibacteriaceae</taxon>
        <taxon>Brevibacterium</taxon>
    </lineage>
</organism>
<dbReference type="PANTHER" id="PTHR39186:SF1">
    <property type="entry name" value="DUF2071 DOMAIN-CONTAINING PROTEIN"/>
    <property type="match status" value="1"/>
</dbReference>
<dbReference type="PANTHER" id="PTHR39186">
    <property type="entry name" value="DUF2071 FAMILY PROTEIN"/>
    <property type="match status" value="1"/>
</dbReference>
<proteinExistence type="predicted"/>
<reference evidence="1 2" key="1">
    <citation type="submission" date="2024-02" db="EMBL/GenBank/DDBJ databases">
        <title>Characterization of antibiotic resistant novel bacterial strains and their environmental applications.</title>
        <authorList>
            <person name="Manzoor S."/>
            <person name="Abbas S."/>
            <person name="Arshad M."/>
            <person name="Li W.J."/>
            <person name="Ahmed I."/>
        </authorList>
    </citation>
    <scope>NUCLEOTIDE SEQUENCE [LARGE SCALE GENOMIC DNA]</scope>
    <source>
        <strain evidence="1 2">KACC 15558</strain>
    </source>
</reference>
<dbReference type="Gene3D" id="2.40.400.10">
    <property type="entry name" value="Acetoacetate decarboxylase-like"/>
    <property type="match status" value="1"/>
</dbReference>
<sequence length="285" mass="31424">MAIAGPPSVEGRPRRAYHDCMDRPWPKQRIDPSGPPLPGREWIAQEWNEVVFLHWRVDAAFVDPLLPAGTRADVLDDGESTWVGLVCFRCANTHFPPLGRAGRLGPMGDFIEVNVRVYTVDEVGRRSVVFLSLDASRLPPVIGARLSTGLPYWWSAAAHRVAGESVSYTMTRRGTALGSRVSIDLGDPITEPGRLEAFLTARWGMHIRHVGGTYFMPNTHEPWSLRAASVTELDDDLVTAAGLPDWVSTQPPDSVLYSPGVTARFSLGRRLSPVLGKLPRARRTV</sequence>
<gene>
    <name evidence="1" type="ORF">KACC15558_05330</name>
</gene>
<dbReference type="EMBL" id="BAABNP010000002">
    <property type="protein sequence ID" value="GAA5339493.1"/>
    <property type="molecule type" value="Genomic_DNA"/>
</dbReference>
<evidence type="ECO:0000313" key="1">
    <source>
        <dbReference type="EMBL" id="GAA5339493.1"/>
    </source>
</evidence>
<keyword evidence="2" id="KW-1185">Reference proteome</keyword>
<dbReference type="Pfam" id="PF09844">
    <property type="entry name" value="DUF2071"/>
    <property type="match status" value="1"/>
</dbReference>
<dbReference type="SUPFAM" id="SSF160104">
    <property type="entry name" value="Acetoacetate decarboxylase-like"/>
    <property type="match status" value="1"/>
</dbReference>
<dbReference type="InterPro" id="IPR018644">
    <property type="entry name" value="DUF2071"/>
</dbReference>
<name>A0ABP9TWK8_9MICO</name>
<accession>A0ABP9TWK8</accession>